<dbReference type="GO" id="GO:0016491">
    <property type="term" value="F:oxidoreductase activity"/>
    <property type="evidence" value="ECO:0007669"/>
    <property type="project" value="UniProtKB-KW"/>
</dbReference>
<dbReference type="InterPro" id="IPR036318">
    <property type="entry name" value="FAD-bd_PCMH-like_sf"/>
</dbReference>
<dbReference type="Proteomes" id="UP000636264">
    <property type="component" value="Unassembled WGS sequence"/>
</dbReference>
<dbReference type="PANTHER" id="PTHR42659:SF2">
    <property type="entry name" value="XANTHINE DEHYDROGENASE SUBUNIT C-RELATED"/>
    <property type="match status" value="1"/>
</dbReference>
<dbReference type="GO" id="GO:0071949">
    <property type="term" value="F:FAD binding"/>
    <property type="evidence" value="ECO:0007669"/>
    <property type="project" value="InterPro"/>
</dbReference>
<keyword evidence="3" id="KW-0560">Oxidoreductase</keyword>
<evidence type="ECO:0000256" key="3">
    <source>
        <dbReference type="ARBA" id="ARBA00023002"/>
    </source>
</evidence>
<dbReference type="Gene3D" id="3.30.43.10">
    <property type="entry name" value="Uridine Diphospho-n-acetylenolpyruvylglucosamine Reductase, domain 2"/>
    <property type="match status" value="1"/>
</dbReference>
<keyword evidence="1" id="KW-0285">Flavoprotein</keyword>
<feature type="domain" description="FAD-binding PCMH-type" evidence="4">
    <location>
        <begin position="1"/>
        <end position="177"/>
    </location>
</feature>
<name>A0A916RS96_9HYPH</name>
<dbReference type="SUPFAM" id="SSF56176">
    <property type="entry name" value="FAD-binding/transporter-associated domain-like"/>
    <property type="match status" value="1"/>
</dbReference>
<organism evidence="5 6">
    <name type="scientific">Nitratireductor aestuarii</name>
    <dbReference type="NCBI Taxonomy" id="1735103"/>
    <lineage>
        <taxon>Bacteria</taxon>
        <taxon>Pseudomonadati</taxon>
        <taxon>Pseudomonadota</taxon>
        <taxon>Alphaproteobacteria</taxon>
        <taxon>Hyphomicrobiales</taxon>
        <taxon>Phyllobacteriaceae</taxon>
        <taxon>Nitratireductor</taxon>
    </lineage>
</organism>
<dbReference type="InterPro" id="IPR016167">
    <property type="entry name" value="FAD-bd_PCMH_sub1"/>
</dbReference>
<dbReference type="RefSeq" id="WP_188721028.1">
    <property type="nucleotide sequence ID" value="NZ_BMIF01000005.1"/>
</dbReference>
<dbReference type="EMBL" id="BMIF01000005">
    <property type="protein sequence ID" value="GGA67062.1"/>
    <property type="molecule type" value="Genomic_DNA"/>
</dbReference>
<dbReference type="Gene3D" id="3.30.465.10">
    <property type="match status" value="1"/>
</dbReference>
<dbReference type="PROSITE" id="PS51387">
    <property type="entry name" value="FAD_PCMH"/>
    <property type="match status" value="1"/>
</dbReference>
<accession>A0A916RS96</accession>
<dbReference type="InterPro" id="IPR016169">
    <property type="entry name" value="FAD-bd_PCMH_sub2"/>
</dbReference>
<keyword evidence="2" id="KW-0274">FAD</keyword>
<protein>
    <submittedName>
        <fullName evidence="5">Carbon monoxide dehydrogenase</fullName>
    </submittedName>
</protein>
<dbReference type="SUPFAM" id="SSF55447">
    <property type="entry name" value="CO dehydrogenase flavoprotein C-terminal domain-like"/>
    <property type="match status" value="1"/>
</dbReference>
<reference evidence="5" key="1">
    <citation type="journal article" date="2014" name="Int. J. Syst. Evol. Microbiol.">
        <title>Complete genome sequence of Corynebacterium casei LMG S-19264T (=DSM 44701T), isolated from a smear-ripened cheese.</title>
        <authorList>
            <consortium name="US DOE Joint Genome Institute (JGI-PGF)"/>
            <person name="Walter F."/>
            <person name="Albersmeier A."/>
            <person name="Kalinowski J."/>
            <person name="Ruckert C."/>
        </authorList>
    </citation>
    <scope>NUCLEOTIDE SEQUENCE</scope>
    <source>
        <strain evidence="5">CGMCC 1.15320</strain>
    </source>
</reference>
<dbReference type="InterPro" id="IPR005107">
    <property type="entry name" value="CO_DH_flav_C"/>
</dbReference>
<sequence length="277" mass="30380">MKPHKFDYVRPETVAEALDLLAQYGGDARVMAGGQSLMAMLNLRLVQPRVIVDISRIAELSDISDKGSMIEVGATVTQARVENWDRLNETLPFIARAIPFVGHFQTRNRGTVCGSIAHADPSSELPLSLALLQGEVVLRSKKGERVLPAREFQLGLLTTARRDDELVTAVRFPKSIGVNGAAFREVARRHGDFAIVSLGAVRLNGETVRMAVGGMADAPRTIELPANLSDKDLSERIDAFAWDLGGLEDIHATARYRRDLLRRMALPIYREVAPCAA</sequence>
<dbReference type="InterPro" id="IPR002346">
    <property type="entry name" value="Mopterin_DH_FAD-bd"/>
</dbReference>
<dbReference type="Pfam" id="PF03450">
    <property type="entry name" value="CO_deh_flav_C"/>
    <property type="match status" value="1"/>
</dbReference>
<dbReference type="InterPro" id="IPR051312">
    <property type="entry name" value="Diverse_Substr_Oxidored"/>
</dbReference>
<evidence type="ECO:0000256" key="2">
    <source>
        <dbReference type="ARBA" id="ARBA00022827"/>
    </source>
</evidence>
<dbReference type="PANTHER" id="PTHR42659">
    <property type="entry name" value="XANTHINE DEHYDROGENASE SUBUNIT C-RELATED"/>
    <property type="match status" value="1"/>
</dbReference>
<gene>
    <name evidence="5" type="primary">cutM</name>
    <name evidence="5" type="ORF">GCM10011385_21240</name>
</gene>
<dbReference type="InterPro" id="IPR016166">
    <property type="entry name" value="FAD-bd_PCMH"/>
</dbReference>
<comment type="caution">
    <text evidence="5">The sequence shown here is derived from an EMBL/GenBank/DDBJ whole genome shotgun (WGS) entry which is preliminary data.</text>
</comment>
<dbReference type="SMART" id="SM01092">
    <property type="entry name" value="CO_deh_flav_C"/>
    <property type="match status" value="1"/>
</dbReference>
<evidence type="ECO:0000313" key="5">
    <source>
        <dbReference type="EMBL" id="GGA67062.1"/>
    </source>
</evidence>
<dbReference type="InterPro" id="IPR036683">
    <property type="entry name" value="CO_DH_flav_C_dom_sf"/>
</dbReference>
<keyword evidence="6" id="KW-1185">Reference proteome</keyword>
<dbReference type="Pfam" id="PF00941">
    <property type="entry name" value="FAD_binding_5"/>
    <property type="match status" value="1"/>
</dbReference>
<dbReference type="Gene3D" id="3.30.390.50">
    <property type="entry name" value="CO dehydrogenase flavoprotein, C-terminal domain"/>
    <property type="match status" value="1"/>
</dbReference>
<dbReference type="AlphaFoldDB" id="A0A916RS96"/>
<proteinExistence type="predicted"/>
<evidence type="ECO:0000313" key="6">
    <source>
        <dbReference type="Proteomes" id="UP000636264"/>
    </source>
</evidence>
<evidence type="ECO:0000259" key="4">
    <source>
        <dbReference type="PROSITE" id="PS51387"/>
    </source>
</evidence>
<reference evidence="5" key="2">
    <citation type="submission" date="2020-09" db="EMBL/GenBank/DDBJ databases">
        <authorList>
            <person name="Sun Q."/>
            <person name="Zhou Y."/>
        </authorList>
    </citation>
    <scope>NUCLEOTIDE SEQUENCE</scope>
    <source>
        <strain evidence="5">CGMCC 1.15320</strain>
    </source>
</reference>
<evidence type="ECO:0000256" key="1">
    <source>
        <dbReference type="ARBA" id="ARBA00022630"/>
    </source>
</evidence>